<proteinExistence type="predicted"/>
<organism evidence="1 2">
    <name type="scientific">Clitoria ternatea</name>
    <name type="common">Butterfly pea</name>
    <dbReference type="NCBI Taxonomy" id="43366"/>
    <lineage>
        <taxon>Eukaryota</taxon>
        <taxon>Viridiplantae</taxon>
        <taxon>Streptophyta</taxon>
        <taxon>Embryophyta</taxon>
        <taxon>Tracheophyta</taxon>
        <taxon>Spermatophyta</taxon>
        <taxon>Magnoliopsida</taxon>
        <taxon>eudicotyledons</taxon>
        <taxon>Gunneridae</taxon>
        <taxon>Pentapetalae</taxon>
        <taxon>rosids</taxon>
        <taxon>fabids</taxon>
        <taxon>Fabales</taxon>
        <taxon>Fabaceae</taxon>
        <taxon>Papilionoideae</taxon>
        <taxon>50 kb inversion clade</taxon>
        <taxon>NPAAA clade</taxon>
        <taxon>indigoferoid/millettioid clade</taxon>
        <taxon>Phaseoleae</taxon>
        <taxon>Clitoria</taxon>
    </lineage>
</organism>
<keyword evidence="2" id="KW-1185">Reference proteome</keyword>
<reference evidence="1 2" key="1">
    <citation type="submission" date="2024-01" db="EMBL/GenBank/DDBJ databases">
        <title>The genomes of 5 underutilized Papilionoideae crops provide insights into root nodulation and disease resistance.</title>
        <authorList>
            <person name="Yuan L."/>
        </authorList>
    </citation>
    <scope>NUCLEOTIDE SEQUENCE [LARGE SCALE GENOMIC DNA]</scope>
    <source>
        <strain evidence="1">LY-2023</strain>
        <tissue evidence="1">Leaf</tissue>
    </source>
</reference>
<gene>
    <name evidence="1" type="ORF">RJT34_12677</name>
</gene>
<comment type="caution">
    <text evidence="1">The sequence shown here is derived from an EMBL/GenBank/DDBJ whole genome shotgun (WGS) entry which is preliminary data.</text>
</comment>
<dbReference type="EMBL" id="JAYKXN010000003">
    <property type="protein sequence ID" value="KAK7301802.1"/>
    <property type="molecule type" value="Genomic_DNA"/>
</dbReference>
<evidence type="ECO:0000313" key="2">
    <source>
        <dbReference type="Proteomes" id="UP001359559"/>
    </source>
</evidence>
<sequence>MESEKSNLDGNTLIVSFCEVTYSSQQEALFYLESHNFILNPAVSAFPNDNVSLNSSFFNNGFTANICNNTQHFEHVLLENTQSDDGQRYPLEKLSILDFVDRENVENLVPEKPPSTECTPFKLVEEVKD</sequence>
<evidence type="ECO:0000313" key="1">
    <source>
        <dbReference type="EMBL" id="KAK7301802.1"/>
    </source>
</evidence>
<name>A0AAN9PLL8_CLITE</name>
<dbReference type="Proteomes" id="UP001359559">
    <property type="component" value="Unassembled WGS sequence"/>
</dbReference>
<accession>A0AAN9PLL8</accession>
<protein>
    <submittedName>
        <fullName evidence="1">Uncharacterized protein</fullName>
    </submittedName>
</protein>
<dbReference type="Pfam" id="PF14555">
    <property type="entry name" value="UBA_4"/>
    <property type="match status" value="1"/>
</dbReference>
<dbReference type="Gene3D" id="1.10.8.10">
    <property type="entry name" value="DNA helicase RuvA subunit, C-terminal domain"/>
    <property type="match status" value="1"/>
</dbReference>
<dbReference type="CDD" id="cd14273">
    <property type="entry name" value="UBA_TAP-C_like"/>
    <property type="match status" value="1"/>
</dbReference>
<dbReference type="AlphaFoldDB" id="A0AAN9PLL8"/>